<gene>
    <name evidence="2" type="ORF">BN9_105690</name>
</gene>
<evidence type="ECO:0000313" key="3">
    <source>
        <dbReference type="Proteomes" id="UP000053237"/>
    </source>
</evidence>
<protein>
    <submittedName>
        <fullName evidence="2">Uncharacterized protein</fullName>
    </submittedName>
</protein>
<dbReference type="OrthoDB" id="74703at2759"/>
<evidence type="ECO:0000256" key="1">
    <source>
        <dbReference type="SAM" id="MobiDB-lite"/>
    </source>
</evidence>
<feature type="compositionally biased region" description="Polar residues" evidence="1">
    <location>
        <begin position="21"/>
        <end position="48"/>
    </location>
</feature>
<dbReference type="InParanoid" id="A0A024FU45"/>
<comment type="caution">
    <text evidence="2">The sequence shown here is derived from an EMBL/GenBank/DDBJ whole genome shotgun (WGS) entry which is preliminary data.</text>
</comment>
<evidence type="ECO:0000313" key="2">
    <source>
        <dbReference type="EMBL" id="CCI10536.1"/>
    </source>
</evidence>
<feature type="region of interest" description="Disordered" evidence="1">
    <location>
        <begin position="1"/>
        <end position="58"/>
    </location>
</feature>
<keyword evidence="3" id="KW-1185">Reference proteome</keyword>
<sequence length="225" mass="25584">MSSDSDDDLPLSQLARKMAKPQSSKLSQENDYNDRSLSGDSLQTSMKTSNKRVEKAKDSLKQTAKKKIKIQYKQQECTEELYETLKGKLVQQLLCRWWYAIEWPVQDTTNKPPKSQELDGFRGAFILVKGEGMGSIVDTRPANGKPSFLHFFSLPSKQIQTLVVQAYQNQMETLIKHEGPQAPLLPELRRACQAAERMDTDKADKNVASILKKYQKFAQQITPSQ</sequence>
<accession>A0A024FU45</accession>
<dbReference type="AlphaFoldDB" id="A0A024FU45"/>
<proteinExistence type="predicted"/>
<organism evidence="2 3">
    <name type="scientific">Albugo candida</name>
    <dbReference type="NCBI Taxonomy" id="65357"/>
    <lineage>
        <taxon>Eukaryota</taxon>
        <taxon>Sar</taxon>
        <taxon>Stramenopiles</taxon>
        <taxon>Oomycota</taxon>
        <taxon>Peronosporomycetes</taxon>
        <taxon>Albuginales</taxon>
        <taxon>Albuginaceae</taxon>
        <taxon>Albugo</taxon>
    </lineage>
</organism>
<dbReference type="Proteomes" id="UP000053237">
    <property type="component" value="Unassembled WGS sequence"/>
</dbReference>
<reference evidence="2 3" key="1">
    <citation type="submission" date="2012-05" db="EMBL/GenBank/DDBJ databases">
        <title>Recombination and specialization in a pathogen metapopulation.</title>
        <authorList>
            <person name="Gardiner A."/>
            <person name="Kemen E."/>
            <person name="Schultz-Larsen T."/>
            <person name="MacLean D."/>
            <person name="Van Oosterhout C."/>
            <person name="Jones J.D.G."/>
        </authorList>
    </citation>
    <scope>NUCLEOTIDE SEQUENCE [LARGE SCALE GENOMIC DNA]</scope>
    <source>
        <strain evidence="2 3">Ac Nc2</strain>
    </source>
</reference>
<name>A0A024FU45_9STRA</name>
<dbReference type="EMBL" id="CAIX01000285">
    <property type="protein sequence ID" value="CCI10536.1"/>
    <property type="molecule type" value="Genomic_DNA"/>
</dbReference>